<dbReference type="Proteomes" id="UP000824540">
    <property type="component" value="Unassembled WGS sequence"/>
</dbReference>
<keyword evidence="2" id="KW-1185">Reference proteome</keyword>
<protein>
    <submittedName>
        <fullName evidence="1">Uncharacterized protein</fullName>
    </submittedName>
</protein>
<gene>
    <name evidence="1" type="ORF">JZ751_025104</name>
</gene>
<sequence length="123" mass="13312">MPGSLQVKCNIYQTTVPLVDPAANDTELSLRQPLVSLVRPLPPFHPRGLSPAVHGHMHHKLTLHHDPSVSGLLSESNESGEVPTAAVPITITKRESPLVIPEVIPELPLAPGIQICPGRIRHF</sequence>
<dbReference type="AlphaFoldDB" id="A0A8T2PCY3"/>
<reference evidence="1" key="1">
    <citation type="thesis" date="2021" institute="BYU ScholarsArchive" country="Provo, UT, USA">
        <title>Applications of and Algorithms for Genome Assembly and Genomic Analyses with an Emphasis on Marine Teleosts.</title>
        <authorList>
            <person name="Pickett B.D."/>
        </authorList>
    </citation>
    <scope>NUCLEOTIDE SEQUENCE</scope>
    <source>
        <strain evidence="1">HI-2016</strain>
    </source>
</reference>
<organism evidence="1 2">
    <name type="scientific">Albula glossodonta</name>
    <name type="common">roundjaw bonefish</name>
    <dbReference type="NCBI Taxonomy" id="121402"/>
    <lineage>
        <taxon>Eukaryota</taxon>
        <taxon>Metazoa</taxon>
        <taxon>Chordata</taxon>
        <taxon>Craniata</taxon>
        <taxon>Vertebrata</taxon>
        <taxon>Euteleostomi</taxon>
        <taxon>Actinopterygii</taxon>
        <taxon>Neopterygii</taxon>
        <taxon>Teleostei</taxon>
        <taxon>Albuliformes</taxon>
        <taxon>Albulidae</taxon>
        <taxon>Albula</taxon>
    </lineage>
</organism>
<proteinExistence type="predicted"/>
<dbReference type="EMBL" id="JAFBMS010000007">
    <property type="protein sequence ID" value="KAG9351213.1"/>
    <property type="molecule type" value="Genomic_DNA"/>
</dbReference>
<evidence type="ECO:0000313" key="2">
    <source>
        <dbReference type="Proteomes" id="UP000824540"/>
    </source>
</evidence>
<comment type="caution">
    <text evidence="1">The sequence shown here is derived from an EMBL/GenBank/DDBJ whole genome shotgun (WGS) entry which is preliminary data.</text>
</comment>
<accession>A0A8T2PCY3</accession>
<evidence type="ECO:0000313" key="1">
    <source>
        <dbReference type="EMBL" id="KAG9351213.1"/>
    </source>
</evidence>
<name>A0A8T2PCY3_9TELE</name>